<keyword evidence="1" id="KW-0812">Transmembrane</keyword>
<dbReference type="SUPFAM" id="SSF141571">
    <property type="entry name" value="Pentapeptide repeat-like"/>
    <property type="match status" value="2"/>
</dbReference>
<gene>
    <name evidence="2" type="ORF">G4Y79_14565</name>
</gene>
<dbReference type="PANTHER" id="PTHR14136:SF17">
    <property type="entry name" value="BTB_POZ DOMAIN-CONTAINING PROTEIN KCTD9"/>
    <property type="match status" value="1"/>
</dbReference>
<evidence type="ECO:0000313" key="2">
    <source>
        <dbReference type="EMBL" id="QPC80929.1"/>
    </source>
</evidence>
<protein>
    <submittedName>
        <fullName evidence="2">Pentapeptide repeat-containing protein</fullName>
    </submittedName>
</protein>
<dbReference type="KEGG" id="pmet:G4Y79_14565"/>
<evidence type="ECO:0000313" key="3">
    <source>
        <dbReference type="Proteomes" id="UP000594468"/>
    </source>
</evidence>
<dbReference type="Pfam" id="PF00805">
    <property type="entry name" value="Pentapeptide"/>
    <property type="match status" value="3"/>
</dbReference>
<name>A0A7S8E619_9CHLR</name>
<dbReference type="PANTHER" id="PTHR14136">
    <property type="entry name" value="BTB_POZ DOMAIN-CONTAINING PROTEIN KCTD9"/>
    <property type="match status" value="1"/>
</dbReference>
<dbReference type="AlphaFoldDB" id="A0A7S8E619"/>
<dbReference type="EMBL" id="CP062983">
    <property type="protein sequence ID" value="QPC80929.1"/>
    <property type="molecule type" value="Genomic_DNA"/>
</dbReference>
<accession>A0A7S8E619</accession>
<proteinExistence type="predicted"/>
<dbReference type="InterPro" id="IPR051082">
    <property type="entry name" value="Pentapeptide-BTB/POZ_domain"/>
</dbReference>
<keyword evidence="1" id="KW-1133">Transmembrane helix</keyword>
<dbReference type="InterPro" id="IPR001646">
    <property type="entry name" value="5peptide_repeat"/>
</dbReference>
<reference evidence="2 3" key="1">
    <citation type="submission" date="2020-02" db="EMBL/GenBank/DDBJ databases">
        <authorList>
            <person name="Zheng R.K."/>
            <person name="Sun C.M."/>
        </authorList>
    </citation>
    <scope>NUCLEOTIDE SEQUENCE [LARGE SCALE GENOMIC DNA]</scope>
    <source>
        <strain evidence="3">rifampicinis</strain>
    </source>
</reference>
<keyword evidence="1" id="KW-0472">Membrane</keyword>
<feature type="transmembrane region" description="Helical" evidence="1">
    <location>
        <begin position="31"/>
        <end position="52"/>
    </location>
</feature>
<evidence type="ECO:0000256" key="1">
    <source>
        <dbReference type="SAM" id="Phobius"/>
    </source>
</evidence>
<dbReference type="Gene3D" id="2.160.20.80">
    <property type="entry name" value="E3 ubiquitin-protein ligase SopA"/>
    <property type="match status" value="2"/>
</dbReference>
<dbReference type="Proteomes" id="UP000594468">
    <property type="component" value="Chromosome"/>
</dbReference>
<keyword evidence="3" id="KW-1185">Reference proteome</keyword>
<dbReference type="RefSeq" id="WP_195169004.1">
    <property type="nucleotide sequence ID" value="NZ_CP062983.1"/>
</dbReference>
<sequence length="523" mass="59944">MLDWLVWPFRRIKSFAKFIAETYIGYFFRSFVGRVLLSVIYVIVAIISFSLFPELEKVKLLDGLTTELLGVLFVFLVIDYYRESEAMEQQERRKKEALLDYKNGLERQARSRNNNNALDAIDIIREEGWLDGSTDTNLLEDVNLASSDLTGANLREARLSNTDLSNSNLTNADLRGADLTNTKFINAKLVATLLVGSKLHDTDFTKAKLFVTDKVILEEDEEICRFKPEPSEQDNKANFTSQTPVIFRRATLSGKKVKRKKQQGEREELIYMDLSDLDLSEVCFEEATLQHVDFSSSILKKCNFSRATLMDIKFTGTTLSKATFTGIYEGTKDTPINFSQAVMDEVVFNGEFVGVDFTAVQTFKQADSRNAVFSEADFSGATMSEMRVSGATFSNVIMDKDTVLFDDVRVEKYWFDCCWNSINQQLDVQELDFKEVREDFNKKLGDLARRRTVKRFTANILKLPLYKIEPSDEVEEATEASYESIYRYRLVEEKDKETSVEVFYEEILSSAPQSVLQDQDEEE</sequence>
<organism evidence="2 3">
    <name type="scientific">Phototrophicus methaneseepsis</name>
    <dbReference type="NCBI Taxonomy" id="2710758"/>
    <lineage>
        <taxon>Bacteria</taxon>
        <taxon>Bacillati</taxon>
        <taxon>Chloroflexota</taxon>
        <taxon>Candidatus Thermofontia</taxon>
        <taxon>Phototrophicales</taxon>
        <taxon>Phototrophicaceae</taxon>
        <taxon>Phototrophicus</taxon>
    </lineage>
</organism>